<name>A0ACA9Y6Y0_9ASCO</name>
<keyword evidence="2" id="KW-1185">Reference proteome</keyword>
<gene>
    <name evidence="1" type="ORF">CLIB1444_04S06788</name>
</gene>
<evidence type="ECO:0000313" key="1">
    <source>
        <dbReference type="EMBL" id="CAH6720738.1"/>
    </source>
</evidence>
<protein>
    <submittedName>
        <fullName evidence="1">Uncharacterized protein</fullName>
    </submittedName>
</protein>
<dbReference type="EMBL" id="CALSDN010000004">
    <property type="protein sequence ID" value="CAH6720738.1"/>
    <property type="molecule type" value="Genomic_DNA"/>
</dbReference>
<accession>A0ACA9Y6Y0</accession>
<comment type="caution">
    <text evidence="1">The sequence shown here is derived from an EMBL/GenBank/DDBJ whole genome shotgun (WGS) entry which is preliminary data.</text>
</comment>
<dbReference type="Proteomes" id="UP001152531">
    <property type="component" value="Unassembled WGS sequence"/>
</dbReference>
<sequence>MAQGNLKLKSKAPARVTKKQINPKKASKRIIKPKKQSITSKLTKVHTSKLVSQTEKLVSSRVGHLELLKGTRRELEKQKK</sequence>
<organism evidence="1 2">
    <name type="scientific">[Candida] jaroonii</name>
    <dbReference type="NCBI Taxonomy" id="467808"/>
    <lineage>
        <taxon>Eukaryota</taxon>
        <taxon>Fungi</taxon>
        <taxon>Dikarya</taxon>
        <taxon>Ascomycota</taxon>
        <taxon>Saccharomycotina</taxon>
        <taxon>Pichiomycetes</taxon>
        <taxon>Debaryomycetaceae</taxon>
        <taxon>Yamadazyma</taxon>
    </lineage>
</organism>
<proteinExistence type="predicted"/>
<evidence type="ECO:0000313" key="2">
    <source>
        <dbReference type="Proteomes" id="UP001152531"/>
    </source>
</evidence>
<reference evidence="1" key="1">
    <citation type="submission" date="2022-06" db="EMBL/GenBank/DDBJ databases">
        <authorList>
            <person name="Legras J.-L."/>
            <person name="Devillers H."/>
            <person name="Grondin C."/>
        </authorList>
    </citation>
    <scope>NUCLEOTIDE SEQUENCE</scope>
    <source>
        <strain evidence="1">CLIB 1444</strain>
    </source>
</reference>